<dbReference type="AlphaFoldDB" id="W1NXJ0"/>
<proteinExistence type="predicted"/>
<name>W1NXJ0_AMBTC</name>
<accession>W1NXJ0</accession>
<keyword evidence="3" id="KW-0862">Zinc</keyword>
<keyword evidence="2 4" id="KW-0863">Zinc-finger</keyword>
<dbReference type="GO" id="GO:0061630">
    <property type="term" value="F:ubiquitin protein ligase activity"/>
    <property type="evidence" value="ECO:0000318"/>
    <property type="project" value="GO_Central"/>
</dbReference>
<dbReference type="PROSITE" id="PS50089">
    <property type="entry name" value="ZF_RING_2"/>
    <property type="match status" value="1"/>
</dbReference>
<evidence type="ECO:0000313" key="7">
    <source>
        <dbReference type="Proteomes" id="UP000017836"/>
    </source>
</evidence>
<dbReference type="InterPro" id="IPR013083">
    <property type="entry name" value="Znf_RING/FYVE/PHD"/>
</dbReference>
<organism evidence="6 7">
    <name type="scientific">Amborella trichopoda</name>
    <dbReference type="NCBI Taxonomy" id="13333"/>
    <lineage>
        <taxon>Eukaryota</taxon>
        <taxon>Viridiplantae</taxon>
        <taxon>Streptophyta</taxon>
        <taxon>Embryophyta</taxon>
        <taxon>Tracheophyta</taxon>
        <taxon>Spermatophyta</taxon>
        <taxon>Magnoliopsida</taxon>
        <taxon>Amborellales</taxon>
        <taxon>Amborellaceae</taxon>
        <taxon>Amborella</taxon>
    </lineage>
</organism>
<dbReference type="KEGG" id="atr:18428101"/>
<keyword evidence="7" id="KW-1185">Reference proteome</keyword>
<dbReference type="SMART" id="SM00184">
    <property type="entry name" value="RING"/>
    <property type="match status" value="1"/>
</dbReference>
<protein>
    <recommendedName>
        <fullName evidence="5">RING-type domain-containing protein</fullName>
    </recommendedName>
</protein>
<reference evidence="7" key="1">
    <citation type="journal article" date="2013" name="Science">
        <title>The Amborella genome and the evolution of flowering plants.</title>
        <authorList>
            <consortium name="Amborella Genome Project"/>
        </authorList>
    </citation>
    <scope>NUCLEOTIDE SEQUENCE [LARGE SCALE GENOMIC DNA]</scope>
</reference>
<dbReference type="CDD" id="cd16454">
    <property type="entry name" value="RING-H2_PA-TM-RING"/>
    <property type="match status" value="1"/>
</dbReference>
<dbReference type="Pfam" id="PF13639">
    <property type="entry name" value="zf-RING_2"/>
    <property type="match status" value="1"/>
</dbReference>
<dbReference type="Gene3D" id="3.30.40.10">
    <property type="entry name" value="Zinc/RING finger domain, C3HC4 (zinc finger)"/>
    <property type="match status" value="1"/>
</dbReference>
<dbReference type="PANTHER" id="PTHR15710:SF202">
    <property type="entry name" value="RING-TYPE E3 UBIQUITIN TRANSFERASE"/>
    <property type="match status" value="1"/>
</dbReference>
<dbReference type="GO" id="GO:0008270">
    <property type="term" value="F:zinc ion binding"/>
    <property type="evidence" value="ECO:0007669"/>
    <property type="project" value="UniProtKB-KW"/>
</dbReference>
<feature type="domain" description="RING-type" evidence="5">
    <location>
        <begin position="162"/>
        <end position="204"/>
    </location>
</feature>
<dbReference type="EMBL" id="KI394961">
    <property type="protein sequence ID" value="ERN00059.1"/>
    <property type="molecule type" value="Genomic_DNA"/>
</dbReference>
<dbReference type="eggNOG" id="KOG0800">
    <property type="taxonomic scope" value="Eukaryota"/>
</dbReference>
<dbReference type="InterPro" id="IPR001841">
    <property type="entry name" value="Znf_RING"/>
</dbReference>
<dbReference type="GO" id="GO:0016567">
    <property type="term" value="P:protein ubiquitination"/>
    <property type="evidence" value="ECO:0000318"/>
    <property type="project" value="GO_Central"/>
</dbReference>
<keyword evidence="1" id="KW-0479">Metal-binding</keyword>
<evidence type="ECO:0000256" key="3">
    <source>
        <dbReference type="ARBA" id="ARBA00022833"/>
    </source>
</evidence>
<evidence type="ECO:0000259" key="5">
    <source>
        <dbReference type="PROSITE" id="PS50089"/>
    </source>
</evidence>
<dbReference type="Proteomes" id="UP000017836">
    <property type="component" value="Unassembled WGS sequence"/>
</dbReference>
<evidence type="ECO:0000256" key="2">
    <source>
        <dbReference type="ARBA" id="ARBA00022771"/>
    </source>
</evidence>
<evidence type="ECO:0000256" key="4">
    <source>
        <dbReference type="PROSITE-ProRule" id="PRU00175"/>
    </source>
</evidence>
<dbReference type="SUPFAM" id="SSF57850">
    <property type="entry name" value="RING/U-box"/>
    <property type="match status" value="1"/>
</dbReference>
<dbReference type="Gramene" id="ERN00059">
    <property type="protein sequence ID" value="ERN00059"/>
    <property type="gene ID" value="AMTR_s00105p00089440"/>
</dbReference>
<gene>
    <name evidence="6" type="ORF">AMTR_s00105p00089440</name>
</gene>
<sequence length="210" mass="23867">MVRTLHTRNVLLDLVIRERTTFRGATVAHDRFQPFVKVSCSIIPACSTQELQTLDSTFFFILNEFQLMEIPSQIIHSLSLEIAYRTWILTDSLQGSGLEVHVVVDINGEREIVQVEEVETGYLEFLRIIEASQEDYPAKPVSKSVVEALKSADIGEQEEVTCAVCMSEIDSSDADTKVLPCSHRYHSSCIFKWFESRNSCPVCRYQLPTE</sequence>
<dbReference type="GO" id="GO:0005737">
    <property type="term" value="C:cytoplasm"/>
    <property type="evidence" value="ECO:0000318"/>
    <property type="project" value="GO_Central"/>
</dbReference>
<evidence type="ECO:0000256" key="1">
    <source>
        <dbReference type="ARBA" id="ARBA00022723"/>
    </source>
</evidence>
<dbReference type="PANTHER" id="PTHR15710">
    <property type="entry name" value="E3 UBIQUITIN-PROTEIN LIGASE PRAJA"/>
    <property type="match status" value="1"/>
</dbReference>
<dbReference type="HOGENOM" id="CLU_101534_0_0_1"/>
<evidence type="ECO:0000313" key="6">
    <source>
        <dbReference type="EMBL" id="ERN00059.1"/>
    </source>
</evidence>
<dbReference type="OrthoDB" id="4348522at2759"/>